<dbReference type="Proteomes" id="UP000184041">
    <property type="component" value="Unassembled WGS sequence"/>
</dbReference>
<keyword evidence="4" id="KW-1185">Reference proteome</keyword>
<dbReference type="EMBL" id="FQUS01000003">
    <property type="protein sequence ID" value="SHE73319.1"/>
    <property type="molecule type" value="Genomic_DNA"/>
</dbReference>
<dbReference type="InterPro" id="IPR012341">
    <property type="entry name" value="6hp_glycosidase-like_sf"/>
</dbReference>
<dbReference type="AlphaFoldDB" id="A0A1M4VWH9"/>
<dbReference type="InterPro" id="IPR008928">
    <property type="entry name" value="6-hairpin_glycosidase_sf"/>
</dbReference>
<dbReference type="RefSeq" id="WP_073059481.1">
    <property type="nucleotide sequence ID" value="NZ_FQUS01000003.1"/>
</dbReference>
<dbReference type="InterPro" id="IPR010819">
    <property type="entry name" value="AGE/CE"/>
</dbReference>
<name>A0A1M4VWH9_9BACT</name>
<reference evidence="3 4" key="1">
    <citation type="submission" date="2016-11" db="EMBL/GenBank/DDBJ databases">
        <authorList>
            <person name="Jaros S."/>
            <person name="Januszkiewicz K."/>
            <person name="Wedrychowicz H."/>
        </authorList>
    </citation>
    <scope>NUCLEOTIDE SEQUENCE [LARGE SCALE GENOMIC DNA]</scope>
    <source>
        <strain evidence="3 4">DSM 21986</strain>
    </source>
</reference>
<comment type="similarity">
    <text evidence="1">Belongs to the N-acylglucosamine 2-epimerase family.</text>
</comment>
<gene>
    <name evidence="3" type="ORF">SAMN05443144_10356</name>
</gene>
<dbReference type="SUPFAM" id="SSF48208">
    <property type="entry name" value="Six-hairpin glycosidases"/>
    <property type="match status" value="1"/>
</dbReference>
<dbReference type="GO" id="GO:0016853">
    <property type="term" value="F:isomerase activity"/>
    <property type="evidence" value="ECO:0007669"/>
    <property type="project" value="UniProtKB-KW"/>
</dbReference>
<evidence type="ECO:0000313" key="3">
    <source>
        <dbReference type="EMBL" id="SHE73319.1"/>
    </source>
</evidence>
<evidence type="ECO:0000256" key="1">
    <source>
        <dbReference type="ARBA" id="ARBA00008558"/>
    </source>
</evidence>
<dbReference type="Gene3D" id="1.50.10.10">
    <property type="match status" value="1"/>
</dbReference>
<dbReference type="PANTHER" id="PTHR15108">
    <property type="entry name" value="N-ACYLGLUCOSAMINE-2-EPIMERASE"/>
    <property type="match status" value="1"/>
</dbReference>
<accession>A0A1M4VWH9</accession>
<sequence>MGFDYQWSKIFRNGIWLVVLIMVIGGCRDQGAEAGEETGSRQQRIAAEIDSVLNDQYQLWYPRVVDREHGGFFSRFTYDWRPEGVQDKFIVTQARHVWSTSKIAFRDERHRDFEKYGEHGFRFLREVMWDREHGGFYNMVTHKGEVITGDDGQIRKQLYGNAFAIYGLAAYYQVSEDREALRLAQKAFQWLERGAYDREYGGYFNSLTREGQPYEEDFPKDYNSSIHMLEALAELHLVWPDSLLRDRLYEMFRIVRDTIVTDKGYMNLYFRKDWSPVVYSDSSRSLQEEMQATDHITFGHDIETAFLLLEAAHSLEFDADSTLKKAKKMVDHTIDHAWDEKEGGIYDYGYYFQGDDSLTVTQTSKEWWSQVEALHSLLIMADYFPGDPRRYFGHFIRQWAYIKKYMLDHEHGGWYRSGIDEEPEERTAPKATVWKGNYHTIRGLLRSRELLEQMSQSSHSE</sequence>
<keyword evidence="2" id="KW-0413">Isomerase</keyword>
<organism evidence="3 4">
    <name type="scientific">Fodinibius roseus</name>
    <dbReference type="NCBI Taxonomy" id="1194090"/>
    <lineage>
        <taxon>Bacteria</taxon>
        <taxon>Pseudomonadati</taxon>
        <taxon>Balneolota</taxon>
        <taxon>Balneolia</taxon>
        <taxon>Balneolales</taxon>
        <taxon>Balneolaceae</taxon>
        <taxon>Fodinibius</taxon>
    </lineage>
</organism>
<dbReference type="STRING" id="1194090.SAMN05443144_10356"/>
<evidence type="ECO:0000313" key="4">
    <source>
        <dbReference type="Proteomes" id="UP000184041"/>
    </source>
</evidence>
<dbReference type="OrthoDB" id="618431at2"/>
<dbReference type="GO" id="GO:0005975">
    <property type="term" value="P:carbohydrate metabolic process"/>
    <property type="evidence" value="ECO:0007669"/>
    <property type="project" value="InterPro"/>
</dbReference>
<evidence type="ECO:0000256" key="2">
    <source>
        <dbReference type="ARBA" id="ARBA00023235"/>
    </source>
</evidence>
<protein>
    <submittedName>
        <fullName evidence="3">Mannobiose 2-epimerase</fullName>
    </submittedName>
</protein>
<dbReference type="Pfam" id="PF07221">
    <property type="entry name" value="GlcNAc_2-epim"/>
    <property type="match status" value="1"/>
</dbReference>
<proteinExistence type="inferred from homology"/>